<feature type="region of interest" description="Disordered" evidence="1">
    <location>
        <begin position="152"/>
        <end position="235"/>
    </location>
</feature>
<reference evidence="3 4" key="1">
    <citation type="submission" date="2021-08" db="EMBL/GenBank/DDBJ databases">
        <title>Draft Genome Sequence of Phanerochaete sordida strain YK-624.</title>
        <authorList>
            <person name="Mori T."/>
            <person name="Dohra H."/>
            <person name="Suzuki T."/>
            <person name="Kawagishi H."/>
            <person name="Hirai H."/>
        </authorList>
    </citation>
    <scope>NUCLEOTIDE SEQUENCE [LARGE SCALE GENOMIC DNA]</scope>
    <source>
        <strain evidence="3 4">YK-624</strain>
    </source>
</reference>
<name>A0A9P3LPC0_9APHY</name>
<dbReference type="PANTHER" id="PTHR46929:SF3">
    <property type="entry name" value="MYB_SANT-LIKE DOMAIN-CONTAINING PROTEIN"/>
    <property type="match status" value="1"/>
</dbReference>
<dbReference type="Pfam" id="PF12776">
    <property type="entry name" value="Myb_DNA-bind_3"/>
    <property type="match status" value="1"/>
</dbReference>
<evidence type="ECO:0000256" key="1">
    <source>
        <dbReference type="SAM" id="MobiDB-lite"/>
    </source>
</evidence>
<dbReference type="InterPro" id="IPR024752">
    <property type="entry name" value="Myb/SANT-like_dom"/>
</dbReference>
<dbReference type="OrthoDB" id="2792845at2759"/>
<accession>A0A9P3LPC0</accession>
<evidence type="ECO:0000313" key="3">
    <source>
        <dbReference type="EMBL" id="GJF00603.1"/>
    </source>
</evidence>
<sequence>MPRTPAAAAQVAANARAEWKPAASKALVEALKQAKDSGLMAESGFKPTTWQASCVTVHAATGLTVSVKSSKAHWRTLRSRYKVCKTLRSQSGFGWDDEKSLVIAADAVWKPYIQAHPKAKWFRTHPFPLYNDITHISDDNIATGQFAIAVGGPAPVNPRMDTPAPSSEDESDEMDTVDALAEDETSQITSQNTGPRLPLPIAPTPRMTDDELDWQPAIGSSTSAHPQKRRERPNGASALVSLASSLNAITTIITPPPPSQPLASSSLTATPRCQRAWKTIVQEEGLSSEDPAVVPRIFPAILSSLLSIPAFLLSIWRLARSGL</sequence>
<feature type="compositionally biased region" description="Acidic residues" evidence="1">
    <location>
        <begin position="167"/>
        <end position="185"/>
    </location>
</feature>
<gene>
    <name evidence="3" type="ORF">PsYK624_168960</name>
</gene>
<feature type="domain" description="Myb/SANT-like" evidence="2">
    <location>
        <begin position="18"/>
        <end position="112"/>
    </location>
</feature>
<keyword evidence="4" id="KW-1185">Reference proteome</keyword>
<dbReference type="Proteomes" id="UP000703269">
    <property type="component" value="Unassembled WGS sequence"/>
</dbReference>
<proteinExistence type="predicted"/>
<organism evidence="3 4">
    <name type="scientific">Phanerochaete sordida</name>
    <dbReference type="NCBI Taxonomy" id="48140"/>
    <lineage>
        <taxon>Eukaryota</taxon>
        <taxon>Fungi</taxon>
        <taxon>Dikarya</taxon>
        <taxon>Basidiomycota</taxon>
        <taxon>Agaricomycotina</taxon>
        <taxon>Agaricomycetes</taxon>
        <taxon>Polyporales</taxon>
        <taxon>Phanerochaetaceae</taxon>
        <taxon>Phanerochaete</taxon>
    </lineage>
</organism>
<dbReference type="PANTHER" id="PTHR46929">
    <property type="entry name" value="EXPRESSED PROTEIN"/>
    <property type="match status" value="1"/>
</dbReference>
<comment type="caution">
    <text evidence="3">The sequence shown here is derived from an EMBL/GenBank/DDBJ whole genome shotgun (WGS) entry which is preliminary data.</text>
</comment>
<evidence type="ECO:0000259" key="2">
    <source>
        <dbReference type="Pfam" id="PF12776"/>
    </source>
</evidence>
<dbReference type="EMBL" id="BPQB01000172">
    <property type="protein sequence ID" value="GJF00603.1"/>
    <property type="molecule type" value="Genomic_DNA"/>
</dbReference>
<protein>
    <submittedName>
        <fullName evidence="3">Myb-like domain-containing protein</fullName>
    </submittedName>
</protein>
<evidence type="ECO:0000313" key="4">
    <source>
        <dbReference type="Proteomes" id="UP000703269"/>
    </source>
</evidence>
<dbReference type="AlphaFoldDB" id="A0A9P3LPC0"/>